<sequence>MSVPVAWHMMNDEQRLQLAKGKRNAPPLSELSPNTFLQPNPIVPDSGKSKEKTSNKRAHDDDVENSDNIIGTIPGNSFTFENHVRPVSNLLKVDNCDQTRRKIRRFLDNDGMTLKDFLSEIGCSSNGYYRFMKQHGPHKGEGSDVYDAAVDFFLTREAEGKPMPKKKHKTSSGSTADGASTKKPSSEPGKATTDYDLTKAELTDEEEDAVPVYSTCDEVRRQISNHLKKSNVTQALFLRDLKAQYHTDKGPARMISSQLEAFRSKKGPEAGNTSSIFYAAYVFFEKLRRHEGKPKSEFRLAMEKRWSDKGGFDIKRANKRVTCVQGDRPYLDEYGCMHISRGPNRR</sequence>
<organism evidence="3 4">
    <name type="scientific">Tothia fuscella</name>
    <dbReference type="NCBI Taxonomy" id="1048955"/>
    <lineage>
        <taxon>Eukaryota</taxon>
        <taxon>Fungi</taxon>
        <taxon>Dikarya</taxon>
        <taxon>Ascomycota</taxon>
        <taxon>Pezizomycotina</taxon>
        <taxon>Dothideomycetes</taxon>
        <taxon>Pleosporomycetidae</taxon>
        <taxon>Venturiales</taxon>
        <taxon>Cylindrosympodiaceae</taxon>
        <taxon>Tothia</taxon>
    </lineage>
</organism>
<evidence type="ECO:0000313" key="4">
    <source>
        <dbReference type="Proteomes" id="UP000800235"/>
    </source>
</evidence>
<dbReference type="Pfam" id="PF24852">
    <property type="entry name" value="DUF7726"/>
    <property type="match status" value="2"/>
</dbReference>
<feature type="compositionally biased region" description="Basic and acidic residues" evidence="1">
    <location>
        <begin position="47"/>
        <end position="60"/>
    </location>
</feature>
<feature type="region of interest" description="Disordered" evidence="1">
    <location>
        <begin position="157"/>
        <end position="196"/>
    </location>
</feature>
<dbReference type="InterPro" id="IPR056143">
    <property type="entry name" value="DUF7726"/>
</dbReference>
<evidence type="ECO:0000259" key="2">
    <source>
        <dbReference type="Pfam" id="PF24852"/>
    </source>
</evidence>
<keyword evidence="4" id="KW-1185">Reference proteome</keyword>
<gene>
    <name evidence="3" type="ORF">EJ08DRAFT_631305</name>
</gene>
<dbReference type="AlphaFoldDB" id="A0A9P4NVU9"/>
<feature type="compositionally biased region" description="Low complexity" evidence="1">
    <location>
        <begin position="171"/>
        <end position="181"/>
    </location>
</feature>
<dbReference type="PANTHER" id="PTHR42339">
    <property type="entry name" value="HISTONE H1"/>
    <property type="match status" value="1"/>
</dbReference>
<name>A0A9P4NVU9_9PEZI</name>
<feature type="domain" description="DUF7726" evidence="2">
    <location>
        <begin position="94"/>
        <end position="161"/>
    </location>
</feature>
<comment type="caution">
    <text evidence="3">The sequence shown here is derived from an EMBL/GenBank/DDBJ whole genome shotgun (WGS) entry which is preliminary data.</text>
</comment>
<dbReference type="OrthoDB" id="2592504at2759"/>
<proteinExistence type="predicted"/>
<evidence type="ECO:0000256" key="1">
    <source>
        <dbReference type="SAM" id="MobiDB-lite"/>
    </source>
</evidence>
<reference evidence="3" key="1">
    <citation type="journal article" date="2020" name="Stud. Mycol.">
        <title>101 Dothideomycetes genomes: a test case for predicting lifestyles and emergence of pathogens.</title>
        <authorList>
            <person name="Haridas S."/>
            <person name="Albert R."/>
            <person name="Binder M."/>
            <person name="Bloem J."/>
            <person name="Labutti K."/>
            <person name="Salamov A."/>
            <person name="Andreopoulos B."/>
            <person name="Baker S."/>
            <person name="Barry K."/>
            <person name="Bills G."/>
            <person name="Bluhm B."/>
            <person name="Cannon C."/>
            <person name="Castanera R."/>
            <person name="Culley D."/>
            <person name="Daum C."/>
            <person name="Ezra D."/>
            <person name="Gonzalez J."/>
            <person name="Henrissat B."/>
            <person name="Kuo A."/>
            <person name="Liang C."/>
            <person name="Lipzen A."/>
            <person name="Lutzoni F."/>
            <person name="Magnuson J."/>
            <person name="Mondo S."/>
            <person name="Nolan M."/>
            <person name="Ohm R."/>
            <person name="Pangilinan J."/>
            <person name="Park H.-J."/>
            <person name="Ramirez L."/>
            <person name="Alfaro M."/>
            <person name="Sun H."/>
            <person name="Tritt A."/>
            <person name="Yoshinaga Y."/>
            <person name="Zwiers L.-H."/>
            <person name="Turgeon B."/>
            <person name="Goodwin S."/>
            <person name="Spatafora J."/>
            <person name="Crous P."/>
            <person name="Grigoriev I."/>
        </authorList>
    </citation>
    <scope>NUCLEOTIDE SEQUENCE</scope>
    <source>
        <strain evidence="3">CBS 130266</strain>
    </source>
</reference>
<evidence type="ECO:0000313" key="3">
    <source>
        <dbReference type="EMBL" id="KAF2432086.1"/>
    </source>
</evidence>
<feature type="domain" description="DUF7726" evidence="2">
    <location>
        <begin position="210"/>
        <end position="293"/>
    </location>
</feature>
<dbReference type="Proteomes" id="UP000800235">
    <property type="component" value="Unassembled WGS sequence"/>
</dbReference>
<dbReference type="EMBL" id="MU007028">
    <property type="protein sequence ID" value="KAF2432086.1"/>
    <property type="molecule type" value="Genomic_DNA"/>
</dbReference>
<feature type="region of interest" description="Disordered" evidence="1">
    <location>
        <begin position="16"/>
        <end position="70"/>
    </location>
</feature>
<protein>
    <recommendedName>
        <fullName evidence="2">DUF7726 domain-containing protein</fullName>
    </recommendedName>
</protein>
<dbReference type="PANTHER" id="PTHR42339:SF1">
    <property type="entry name" value="HISTONE H1"/>
    <property type="match status" value="1"/>
</dbReference>
<accession>A0A9P4NVU9</accession>